<evidence type="ECO:0000313" key="5">
    <source>
        <dbReference type="EMBL" id="NBI29894.1"/>
    </source>
</evidence>
<evidence type="ECO:0000259" key="3">
    <source>
        <dbReference type="Pfam" id="PF04183"/>
    </source>
</evidence>
<name>A0A6N9Q5I1_9BACL</name>
<keyword evidence="6" id="KW-1185">Reference proteome</keyword>
<evidence type="ECO:0000256" key="2">
    <source>
        <dbReference type="ARBA" id="ARBA00007832"/>
    </source>
</evidence>
<comment type="caution">
    <text evidence="5">The sequence shown here is derived from an EMBL/GenBank/DDBJ whole genome shotgun (WGS) entry which is preliminary data.</text>
</comment>
<sequence length="595" mass="69329">MLSSKQIAEKATMQSFFNCYLKETNHYEWDEQTKMIRCPLQHVGGELIVKVEYFSLTGRHLFDFPVKYETDGGNKSLDLDYVTLISLLCKELTMSENHQETQDELMLRVIQSCQQISRFVEARNHEFEDLFSLNSTFIETEQALLFGHLLHPTPKSRQGFSEEELPIYSPEMKGRFSLHYFRAHRSIVEEDSAVEKSAIELIKNELLQDPEVQSSFKQKYCQTDDYALIPIHPWQAQYLLEKPQVKDLISKGELEYLGSAGTAFYATSSLRSVYHPRASMMYKLSLNIKITNSLRVNKRKELERGVEVKRLLDTEVGKEWKKKFPHFEIITDPAYLTIRLDGEEESGFEVMIRDNPFQEGEEHHVMPIVALGQDHPLDNKTTLLGEIIQHLAKQEGRSQEDVSLDWFRNYLNISLQPLVWLYMTYGIALEAHQQNSIVRLKEGYPEKVYYRDNQGYYFCESMHETLEQFLPGISEKSQTTCEDEIADERFRYYFFFNHLFGIINAFGCSGLIEEHKLLAELREQLEQLRPINRMPSKLLDSLLDEKILPSKGNLLTRFYDMDELVGSLATQSVYVKTMNPLTAKEVYRVGQLQDI</sequence>
<dbReference type="Pfam" id="PF06276">
    <property type="entry name" value="FhuF"/>
    <property type="match status" value="1"/>
</dbReference>
<dbReference type="GO" id="GO:0019290">
    <property type="term" value="P:siderophore biosynthetic process"/>
    <property type="evidence" value="ECO:0007669"/>
    <property type="project" value="InterPro"/>
</dbReference>
<evidence type="ECO:0000256" key="1">
    <source>
        <dbReference type="ARBA" id="ARBA00004924"/>
    </source>
</evidence>
<organism evidence="5 6">
    <name type="scientific">Chengkuizengella marina</name>
    <dbReference type="NCBI Taxonomy" id="2507566"/>
    <lineage>
        <taxon>Bacteria</taxon>
        <taxon>Bacillati</taxon>
        <taxon>Bacillota</taxon>
        <taxon>Bacilli</taxon>
        <taxon>Bacillales</taxon>
        <taxon>Paenibacillaceae</taxon>
        <taxon>Chengkuizengella</taxon>
    </lineage>
</organism>
<dbReference type="OrthoDB" id="2989563at2"/>
<dbReference type="GO" id="GO:0016881">
    <property type="term" value="F:acid-amino acid ligase activity"/>
    <property type="evidence" value="ECO:0007669"/>
    <property type="project" value="UniProtKB-ARBA"/>
</dbReference>
<dbReference type="InterPro" id="IPR007310">
    <property type="entry name" value="Aerobactin_biosyn_IucA/IucC_N"/>
</dbReference>
<proteinExistence type="inferred from homology"/>
<dbReference type="EMBL" id="SIJB01000028">
    <property type="protein sequence ID" value="NBI29894.1"/>
    <property type="molecule type" value="Genomic_DNA"/>
</dbReference>
<dbReference type="RefSeq" id="WP_160646702.1">
    <property type="nucleotide sequence ID" value="NZ_SIJB01000028.1"/>
</dbReference>
<dbReference type="PANTHER" id="PTHR34384">
    <property type="entry name" value="L-2,3-DIAMINOPROPANOATE--CITRATE LIGASE"/>
    <property type="match status" value="1"/>
</dbReference>
<protein>
    <submittedName>
        <fullName evidence="5">IucA/IucC family siderophore biosynthesis protein</fullName>
    </submittedName>
</protein>
<dbReference type="AlphaFoldDB" id="A0A6N9Q5I1"/>
<dbReference type="Gene3D" id="6.10.250.3370">
    <property type="match status" value="1"/>
</dbReference>
<dbReference type="Proteomes" id="UP000448943">
    <property type="component" value="Unassembled WGS sequence"/>
</dbReference>
<feature type="domain" description="Aerobactin siderophore biosynthesis IucA/IucC N-terminal" evidence="3">
    <location>
        <begin position="136"/>
        <end position="371"/>
    </location>
</feature>
<dbReference type="InterPro" id="IPR037455">
    <property type="entry name" value="LucA/IucC-like"/>
</dbReference>
<accession>A0A6N9Q5I1</accession>
<dbReference type="Gene3D" id="1.10.510.40">
    <property type="match status" value="1"/>
</dbReference>
<dbReference type="PANTHER" id="PTHR34384:SF5">
    <property type="entry name" value="L-2,3-DIAMINOPROPANOATE--CITRATE LIGASE"/>
    <property type="match status" value="1"/>
</dbReference>
<comment type="similarity">
    <text evidence="2">Belongs to the IucA/IucC family.</text>
</comment>
<feature type="domain" description="Aerobactin siderophore biosynthesis IucA/IucC-like C-terminal" evidence="4">
    <location>
        <begin position="405"/>
        <end position="564"/>
    </location>
</feature>
<dbReference type="InterPro" id="IPR022770">
    <property type="entry name" value="IucA/IucC-like_C"/>
</dbReference>
<dbReference type="Pfam" id="PF04183">
    <property type="entry name" value="IucA_IucC"/>
    <property type="match status" value="1"/>
</dbReference>
<reference evidence="5 6" key="1">
    <citation type="submission" date="2019-01" db="EMBL/GenBank/DDBJ databases">
        <title>Chengkuizengella sp. nov., isolated from deep-sea sediment of East Pacific Ocean.</title>
        <authorList>
            <person name="Yang J."/>
            <person name="Lai Q."/>
            <person name="Shao Z."/>
        </authorList>
    </citation>
    <scope>NUCLEOTIDE SEQUENCE [LARGE SCALE GENOMIC DNA]</scope>
    <source>
        <strain evidence="5 6">YPA3-1-1</strain>
    </source>
</reference>
<gene>
    <name evidence="5" type="ORF">ERL59_13090</name>
</gene>
<comment type="pathway">
    <text evidence="1">Siderophore biosynthesis.</text>
</comment>
<evidence type="ECO:0000313" key="6">
    <source>
        <dbReference type="Proteomes" id="UP000448943"/>
    </source>
</evidence>
<evidence type="ECO:0000259" key="4">
    <source>
        <dbReference type="Pfam" id="PF06276"/>
    </source>
</evidence>